<dbReference type="Gene3D" id="1.10.3480.10">
    <property type="entry name" value="TorD-like"/>
    <property type="match status" value="1"/>
</dbReference>
<evidence type="ECO:0000313" key="3">
    <source>
        <dbReference type="Proteomes" id="UP000436429"/>
    </source>
</evidence>
<dbReference type="InterPro" id="IPR020945">
    <property type="entry name" value="DMSO/NO3_reduct_chaperone"/>
</dbReference>
<sequence length="236" mass="26831">MTEATAPATEALVDEATMQELIKLNEQRAATYGLLSRLYRVEVDQPLLDELRSMRFPAKTGNENVDEGYRLLATYLSNTWDNSVTDLAIDYVRVFIGHGIDAFSAAYPFESVYTSEKRLLMQEARDEVLAIYRSAGLDKQDTWKEGEDHIALELEFEQIMATRTVEALRKGDEDEAVALLTTQKNFLEDHLAAWAPMMTSDMKRFAQTDLYRGLAYLTDGFLQTDQTFLDDVLAED</sequence>
<name>A0A844RP74_EGGLN</name>
<proteinExistence type="predicted"/>
<evidence type="ECO:0000256" key="1">
    <source>
        <dbReference type="ARBA" id="ARBA00023186"/>
    </source>
</evidence>
<accession>A0A844RP74</accession>
<dbReference type="Proteomes" id="UP000436429">
    <property type="component" value="Unassembled WGS sequence"/>
</dbReference>
<comment type="caution">
    <text evidence="2">The sequence shown here is derived from an EMBL/GenBank/DDBJ whole genome shotgun (WGS) entry which is preliminary data.</text>
</comment>
<dbReference type="PANTHER" id="PTHR34227:SF1">
    <property type="entry name" value="DIMETHYL SULFOXIDE REDUCTASE CHAPERONE-RELATED"/>
    <property type="match status" value="1"/>
</dbReference>
<evidence type="ECO:0000313" key="2">
    <source>
        <dbReference type="EMBL" id="MVN33701.1"/>
    </source>
</evidence>
<dbReference type="RefSeq" id="WP_114554780.1">
    <property type="nucleotide sequence ID" value="NZ_AP025575.1"/>
</dbReference>
<keyword evidence="1" id="KW-0143">Chaperone</keyword>
<dbReference type="SUPFAM" id="SSF89155">
    <property type="entry name" value="TorD-like"/>
    <property type="match status" value="1"/>
</dbReference>
<reference evidence="2 3" key="1">
    <citation type="submission" date="2019-11" db="EMBL/GenBank/DDBJ databases">
        <title>Whole genome shotgun sequencing (WGS) data from Adlercreutzia equolifaciens ResAG-91, Eggerthella lenta MRI-F36, MRI-F37, MRI-F40, ResAG-49, ResAG-88, ResAG-121, ResAG-145, and Gordonibacter sp. ResAG-5, ResAG-26, ResAG-43, ResAG-50, ResAG-59.</title>
        <authorList>
            <person name="Stoll D.A."/>
            <person name="Danylec N."/>
            <person name="Franz C.M.A.P."/>
            <person name="Huch M."/>
        </authorList>
    </citation>
    <scope>NUCLEOTIDE SEQUENCE [LARGE SCALE GENOMIC DNA]</scope>
    <source>
        <strain evidence="2 3">ResAG-88</strain>
    </source>
</reference>
<organism evidence="2 3">
    <name type="scientific">Eggerthella lenta</name>
    <name type="common">Eubacterium lentum</name>
    <dbReference type="NCBI Taxonomy" id="84112"/>
    <lineage>
        <taxon>Bacteria</taxon>
        <taxon>Bacillati</taxon>
        <taxon>Actinomycetota</taxon>
        <taxon>Coriobacteriia</taxon>
        <taxon>Eggerthellales</taxon>
        <taxon>Eggerthellaceae</taxon>
        <taxon>Eggerthella</taxon>
    </lineage>
</organism>
<dbReference type="EMBL" id="WPOM01000023">
    <property type="protein sequence ID" value="MVN33701.1"/>
    <property type="molecule type" value="Genomic_DNA"/>
</dbReference>
<gene>
    <name evidence="2" type="ORF">GO726_11100</name>
</gene>
<dbReference type="PANTHER" id="PTHR34227">
    <property type="entry name" value="CHAPERONE PROTEIN YCDY"/>
    <property type="match status" value="1"/>
</dbReference>
<protein>
    <submittedName>
        <fullName evidence="2">Dehydrogenase</fullName>
    </submittedName>
</protein>
<dbReference type="AlphaFoldDB" id="A0A844RP74"/>
<dbReference type="InterPro" id="IPR050289">
    <property type="entry name" value="TorD/DmsD_chaperones"/>
</dbReference>
<dbReference type="InterPro" id="IPR036411">
    <property type="entry name" value="TorD-like_sf"/>
</dbReference>
<dbReference type="Pfam" id="PF02613">
    <property type="entry name" value="Nitrate_red_del"/>
    <property type="match status" value="1"/>
</dbReference>